<gene>
    <name evidence="7" type="ORF">NCTC11401_01141</name>
    <name evidence="6" type="ORF">SAMN05421777_1262</name>
</gene>
<accession>A0A377GHM1</accession>
<dbReference type="EMBL" id="UGGV01000001">
    <property type="protein sequence ID" value="STO24329.1"/>
    <property type="molecule type" value="Genomic_DNA"/>
</dbReference>
<feature type="domain" description="Cytochrome c" evidence="5">
    <location>
        <begin position="186"/>
        <end position="275"/>
    </location>
</feature>
<dbReference type="Proteomes" id="UP000186808">
    <property type="component" value="Unassembled WGS sequence"/>
</dbReference>
<evidence type="ECO:0000313" key="9">
    <source>
        <dbReference type="Proteomes" id="UP000254374"/>
    </source>
</evidence>
<keyword evidence="1 4" id="KW-0349">Heme</keyword>
<evidence type="ECO:0000313" key="6">
    <source>
        <dbReference type="EMBL" id="SIR80893.1"/>
    </source>
</evidence>
<dbReference type="SUPFAM" id="SSF46626">
    <property type="entry name" value="Cytochrome c"/>
    <property type="match status" value="1"/>
</dbReference>
<evidence type="ECO:0000313" key="8">
    <source>
        <dbReference type="Proteomes" id="UP000186808"/>
    </source>
</evidence>
<dbReference type="AlphaFoldDB" id="A0A377GHM1"/>
<dbReference type="GO" id="GO:0046872">
    <property type="term" value="F:metal ion binding"/>
    <property type="evidence" value="ECO:0007669"/>
    <property type="project" value="UniProtKB-KW"/>
</dbReference>
<keyword evidence="8" id="KW-1185">Reference proteome</keyword>
<dbReference type="STRING" id="464.Lgor_2346"/>
<sequence length="280" mass="31835">MKGLKYSFLLIGLWLISETACTSSESSYSALHIASPNKSFTLTKSELLSHPDLTQVTINNDRAYPNKVMHHKAIPLCKLLAPFHIRQQDIIEFIAKDNFHVYVPAHKIMDCSKNASIAMLAIEPISKWPVIDNHTGLTAGPYEIIWLYPERSYISNEYWAWSVMTIKISQKLNYQHVLAPPKTTNASIANGYKIYISHCEGCHMINHVGKSDIGPDLNCPKNPLNYYPNITQLKKFIRDPKSVRTLPQSRMSGSDKQSLSDNDLDDLIKFFAYMNTKKQC</sequence>
<dbReference type="Proteomes" id="UP000254374">
    <property type="component" value="Unassembled WGS sequence"/>
</dbReference>
<dbReference type="RefSeq" id="WP_058468812.1">
    <property type="nucleotide sequence ID" value="NZ_CAAAIV010000042.1"/>
</dbReference>
<evidence type="ECO:0000313" key="7">
    <source>
        <dbReference type="EMBL" id="STO24329.1"/>
    </source>
</evidence>
<dbReference type="GO" id="GO:0009055">
    <property type="term" value="F:electron transfer activity"/>
    <property type="evidence" value="ECO:0007669"/>
    <property type="project" value="InterPro"/>
</dbReference>
<keyword evidence="3 4" id="KW-0408">Iron</keyword>
<reference evidence="7 9" key="2">
    <citation type="submission" date="2018-06" db="EMBL/GenBank/DDBJ databases">
        <authorList>
            <consortium name="Pathogen Informatics"/>
            <person name="Doyle S."/>
        </authorList>
    </citation>
    <scope>NUCLEOTIDE SEQUENCE [LARGE SCALE GENOMIC DNA]</scope>
    <source>
        <strain evidence="7 9">NCTC11401</strain>
    </source>
</reference>
<evidence type="ECO:0000256" key="4">
    <source>
        <dbReference type="PROSITE-ProRule" id="PRU00433"/>
    </source>
</evidence>
<dbReference type="GO" id="GO:0020037">
    <property type="term" value="F:heme binding"/>
    <property type="evidence" value="ECO:0007669"/>
    <property type="project" value="InterPro"/>
</dbReference>
<evidence type="ECO:0000256" key="1">
    <source>
        <dbReference type="ARBA" id="ARBA00022617"/>
    </source>
</evidence>
<proteinExistence type="predicted"/>
<dbReference type="Gene3D" id="1.10.760.10">
    <property type="entry name" value="Cytochrome c-like domain"/>
    <property type="match status" value="1"/>
</dbReference>
<organism evidence="7 9">
    <name type="scientific">Fluoribacter gormanii</name>
    <dbReference type="NCBI Taxonomy" id="464"/>
    <lineage>
        <taxon>Bacteria</taxon>
        <taxon>Pseudomonadati</taxon>
        <taxon>Pseudomonadota</taxon>
        <taxon>Gammaproteobacteria</taxon>
        <taxon>Legionellales</taxon>
        <taxon>Legionellaceae</taxon>
        <taxon>Fluoribacter</taxon>
    </lineage>
</organism>
<dbReference type="EMBL" id="FTNL01000026">
    <property type="protein sequence ID" value="SIR80893.1"/>
    <property type="molecule type" value="Genomic_DNA"/>
</dbReference>
<dbReference type="InterPro" id="IPR009056">
    <property type="entry name" value="Cyt_c-like_dom"/>
</dbReference>
<dbReference type="InterPro" id="IPR036909">
    <property type="entry name" value="Cyt_c-like_dom_sf"/>
</dbReference>
<dbReference type="OrthoDB" id="5728201at2"/>
<protein>
    <submittedName>
        <fullName evidence="6">Cytochrome c, mono-and diheme variants</fullName>
    </submittedName>
</protein>
<keyword evidence="2 4" id="KW-0479">Metal-binding</keyword>
<dbReference type="PROSITE" id="PS51007">
    <property type="entry name" value="CYTC"/>
    <property type="match status" value="1"/>
</dbReference>
<name>A0A377GHM1_9GAMM</name>
<evidence type="ECO:0000256" key="2">
    <source>
        <dbReference type="ARBA" id="ARBA00022723"/>
    </source>
</evidence>
<reference evidence="6 8" key="1">
    <citation type="submission" date="2017-01" db="EMBL/GenBank/DDBJ databases">
        <authorList>
            <person name="Varghese N."/>
            <person name="Submissions S."/>
        </authorList>
    </citation>
    <scope>NUCLEOTIDE SEQUENCE [LARGE SCALE GENOMIC DNA]</scope>
    <source>
        <strain evidence="6 8">ATCC 33342</strain>
    </source>
</reference>
<dbReference type="Pfam" id="PF00034">
    <property type="entry name" value="Cytochrom_C"/>
    <property type="match status" value="1"/>
</dbReference>
<evidence type="ECO:0000256" key="3">
    <source>
        <dbReference type="ARBA" id="ARBA00023004"/>
    </source>
</evidence>
<evidence type="ECO:0000259" key="5">
    <source>
        <dbReference type="PROSITE" id="PS51007"/>
    </source>
</evidence>